<dbReference type="AlphaFoldDB" id="A0A1D2VCH5"/>
<keyword evidence="4" id="KW-0597">Phosphoprotein</keyword>
<dbReference type="OrthoDB" id="2116389at2759"/>
<dbReference type="CDD" id="cd11484">
    <property type="entry name" value="SLC-NCS1sbd_CobB-like"/>
    <property type="match status" value="1"/>
</dbReference>
<dbReference type="RefSeq" id="XP_020045490.1">
    <property type="nucleotide sequence ID" value="XM_020195191.1"/>
</dbReference>
<feature type="transmembrane region" description="Helical" evidence="9">
    <location>
        <begin position="480"/>
        <end position="496"/>
    </location>
</feature>
<keyword evidence="5 9" id="KW-0812">Transmembrane</keyword>
<dbReference type="STRING" id="1344418.A0A1D2VCH5"/>
<evidence type="ECO:0000313" key="11">
    <source>
        <dbReference type="Proteomes" id="UP000095038"/>
    </source>
</evidence>
<dbReference type="GO" id="GO:0000329">
    <property type="term" value="C:fungal-type vacuole membrane"/>
    <property type="evidence" value="ECO:0007669"/>
    <property type="project" value="TreeGrafter"/>
</dbReference>
<dbReference type="InterPro" id="IPR026030">
    <property type="entry name" value="Pur-cyt_permease_Fcy2/21/22"/>
</dbReference>
<evidence type="ECO:0000256" key="4">
    <source>
        <dbReference type="ARBA" id="ARBA00022553"/>
    </source>
</evidence>
<dbReference type="GeneID" id="30968827"/>
<dbReference type="Gene3D" id="1.10.4160.10">
    <property type="entry name" value="Hydantoin permease"/>
    <property type="match status" value="1"/>
</dbReference>
<feature type="transmembrane region" description="Helical" evidence="9">
    <location>
        <begin position="240"/>
        <end position="259"/>
    </location>
</feature>
<keyword evidence="3 8" id="KW-0813">Transport</keyword>
<dbReference type="GO" id="GO:0015856">
    <property type="term" value="P:cytosine transport"/>
    <property type="evidence" value="ECO:0007669"/>
    <property type="project" value="UniProtKB-ARBA"/>
</dbReference>
<evidence type="ECO:0000256" key="8">
    <source>
        <dbReference type="PIRNR" id="PIRNR002744"/>
    </source>
</evidence>
<reference evidence="11" key="1">
    <citation type="submission" date="2016-05" db="EMBL/GenBank/DDBJ databases">
        <title>Comparative genomics of biotechnologically important yeasts.</title>
        <authorList>
            <consortium name="DOE Joint Genome Institute"/>
            <person name="Riley R."/>
            <person name="Haridas S."/>
            <person name="Wolfe K.H."/>
            <person name="Lopes M.R."/>
            <person name="Hittinger C.T."/>
            <person name="Goker M."/>
            <person name="Salamov A."/>
            <person name="Wisecaver J."/>
            <person name="Long T.M."/>
            <person name="Aerts A.L."/>
            <person name="Barry K."/>
            <person name="Choi C."/>
            <person name="Clum A."/>
            <person name="Coughlan A.Y."/>
            <person name="Deshpande S."/>
            <person name="Douglass A.P."/>
            <person name="Hanson S.J."/>
            <person name="Klenk H.-P."/>
            <person name="Labutti K."/>
            <person name="Lapidus A."/>
            <person name="Lindquist E."/>
            <person name="Lipzen A."/>
            <person name="Meier-Kolthoff J.P."/>
            <person name="Ohm R.A."/>
            <person name="Otillar R.P."/>
            <person name="Pangilinan J."/>
            <person name="Peng Y."/>
            <person name="Rokas A."/>
            <person name="Rosa C.A."/>
            <person name="Scheuner C."/>
            <person name="Sibirny A.A."/>
            <person name="Slot J.C."/>
            <person name="Stielow J.B."/>
            <person name="Sun H."/>
            <person name="Kurtzman C.P."/>
            <person name="Blackwell M."/>
            <person name="Grigoriev I.V."/>
            <person name="Jeffries T.W."/>
        </authorList>
    </citation>
    <scope>NUCLEOTIDE SEQUENCE [LARGE SCALE GENOMIC DNA]</scope>
    <source>
        <strain evidence="11">DSM 1968</strain>
    </source>
</reference>
<protein>
    <recommendedName>
        <fullName evidence="12">Purine-cytosine permease</fullName>
    </recommendedName>
</protein>
<feature type="transmembrane region" description="Helical" evidence="9">
    <location>
        <begin position="274"/>
        <end position="296"/>
    </location>
</feature>
<feature type="transmembrane region" description="Helical" evidence="9">
    <location>
        <begin position="97"/>
        <end position="119"/>
    </location>
</feature>
<feature type="transmembrane region" description="Helical" evidence="9">
    <location>
        <begin position="172"/>
        <end position="196"/>
    </location>
</feature>
<dbReference type="Proteomes" id="UP000095038">
    <property type="component" value="Unassembled WGS sequence"/>
</dbReference>
<gene>
    <name evidence="10" type="ORF">ASCRUDRAFT_9587</name>
</gene>
<proteinExistence type="inferred from homology"/>
<evidence type="ECO:0000256" key="5">
    <source>
        <dbReference type="ARBA" id="ARBA00022692"/>
    </source>
</evidence>
<keyword evidence="6 9" id="KW-1133">Transmembrane helix</keyword>
<dbReference type="GO" id="GO:0005886">
    <property type="term" value="C:plasma membrane"/>
    <property type="evidence" value="ECO:0007669"/>
    <property type="project" value="TreeGrafter"/>
</dbReference>
<organism evidence="10 11">
    <name type="scientific">Ascoidea rubescens DSM 1968</name>
    <dbReference type="NCBI Taxonomy" id="1344418"/>
    <lineage>
        <taxon>Eukaryota</taxon>
        <taxon>Fungi</taxon>
        <taxon>Dikarya</taxon>
        <taxon>Ascomycota</taxon>
        <taxon>Saccharomycotina</taxon>
        <taxon>Saccharomycetes</taxon>
        <taxon>Ascoideaceae</taxon>
        <taxon>Ascoidea</taxon>
    </lineage>
</organism>
<dbReference type="PANTHER" id="PTHR31806:SF1">
    <property type="entry name" value="PURINE-CYTOSINE PERMEASE FCY2-RELATED"/>
    <property type="match status" value="1"/>
</dbReference>
<feature type="transmembrane region" description="Helical" evidence="9">
    <location>
        <begin position="139"/>
        <end position="160"/>
    </location>
</feature>
<sequence length="506" mass="55943">MGKEKFTSEKSLDDMLENGNEQGMEQGIENKELSYFDKIAKTLKIEIRGIERVKEEERTQTSIWNAASMWLAANLVIATFSLGALGITVFGLGFYQCVLVIIFFTLIGATPVAFFSVFGSKFGLRQIILSRFLVGDAGMRIFALINCVACVGWGAVNIMASAQLLHIVNDKALPPWAGCLILVICTIIVTFFGYNVVHYYEMFAWIPNAIIFLIIIARMKISGNFDAGEYSTGRTGAGNVLSFGGTVFGFAAGWTTYAADYTTYMSPKTNPYRIFFGVLCGLSMPLIFTLILGAACGTGTFTSERWSELYNEYSVGGLVYGILVEDSLHGFGQFCCVMLALSTISNNIPNMYSIAMCAQALYSKFQRVPRIVWSLFGNFVTLAICIPAYYEFEDVMENFMNIIGYYLAIYISMGLSEHFIYRRGFKGYNADDYLDKEKTPVGIAGAFGFCCGIAGVVLGMNQTWYMGKIAQQIGDYGGDIGFELGASFAFVGFNAIRPFEIKYFGR</sequence>
<evidence type="ECO:0000313" key="10">
    <source>
        <dbReference type="EMBL" id="ODV59183.1"/>
    </source>
</evidence>
<dbReference type="InParanoid" id="A0A1D2VCH5"/>
<name>A0A1D2VCH5_9ASCO</name>
<comment type="subcellular location">
    <subcellularLocation>
        <location evidence="1">Membrane</location>
        <topology evidence="1">Multi-pass membrane protein</topology>
    </subcellularLocation>
</comment>
<evidence type="ECO:0008006" key="12">
    <source>
        <dbReference type="Google" id="ProtNLM"/>
    </source>
</evidence>
<evidence type="ECO:0000256" key="6">
    <source>
        <dbReference type="ARBA" id="ARBA00022989"/>
    </source>
</evidence>
<evidence type="ECO:0000256" key="9">
    <source>
        <dbReference type="SAM" id="Phobius"/>
    </source>
</evidence>
<dbReference type="GO" id="GO:0015205">
    <property type="term" value="F:nucleobase transmembrane transporter activity"/>
    <property type="evidence" value="ECO:0007669"/>
    <property type="project" value="TreeGrafter"/>
</dbReference>
<dbReference type="FunFam" id="1.10.4160.10:FF:000002">
    <property type="entry name" value="Purine-cytosine permease fcyB"/>
    <property type="match status" value="1"/>
</dbReference>
<evidence type="ECO:0000256" key="1">
    <source>
        <dbReference type="ARBA" id="ARBA00004141"/>
    </source>
</evidence>
<feature type="transmembrane region" description="Helical" evidence="9">
    <location>
        <begin position="441"/>
        <end position="460"/>
    </location>
</feature>
<evidence type="ECO:0000256" key="3">
    <source>
        <dbReference type="ARBA" id="ARBA00022448"/>
    </source>
</evidence>
<evidence type="ECO:0000256" key="7">
    <source>
        <dbReference type="ARBA" id="ARBA00023136"/>
    </source>
</evidence>
<dbReference type="InterPro" id="IPR001248">
    <property type="entry name" value="Pur-cyt_permease"/>
</dbReference>
<feature type="transmembrane region" description="Helical" evidence="9">
    <location>
        <begin position="402"/>
        <end position="421"/>
    </location>
</feature>
<comment type="similarity">
    <text evidence="2 8">Belongs to the purine-cytosine permease (2.A.39) family.</text>
</comment>
<feature type="transmembrane region" description="Helical" evidence="9">
    <location>
        <begin position="202"/>
        <end position="219"/>
    </location>
</feature>
<feature type="transmembrane region" description="Helical" evidence="9">
    <location>
        <begin position="371"/>
        <end position="390"/>
    </location>
</feature>
<feature type="transmembrane region" description="Helical" evidence="9">
    <location>
        <begin position="69"/>
        <end position="90"/>
    </location>
</feature>
<dbReference type="FunCoup" id="A0A1D2VCH5">
    <property type="interactions" value="38"/>
</dbReference>
<accession>A0A1D2VCH5</accession>
<dbReference type="EMBL" id="KV454487">
    <property type="protein sequence ID" value="ODV59183.1"/>
    <property type="molecule type" value="Genomic_DNA"/>
</dbReference>
<keyword evidence="7 8" id="KW-0472">Membrane</keyword>
<evidence type="ECO:0000256" key="2">
    <source>
        <dbReference type="ARBA" id="ARBA00008974"/>
    </source>
</evidence>
<dbReference type="PANTHER" id="PTHR31806">
    <property type="entry name" value="PURINE-CYTOSINE PERMEASE FCY2-RELATED"/>
    <property type="match status" value="1"/>
</dbReference>
<keyword evidence="11" id="KW-1185">Reference proteome</keyword>
<dbReference type="Pfam" id="PF02133">
    <property type="entry name" value="Transp_cyt_pur"/>
    <property type="match status" value="1"/>
</dbReference>
<dbReference type="PIRSF" id="PIRSF002744">
    <property type="entry name" value="Pur-cyt_permease"/>
    <property type="match status" value="1"/>
</dbReference>